<sequence>MLILIHLKRNHDHPEANMSDFLNFDFNEEIWKTYCSSLPNDRAIEIEGSIGERQPSVDVKRPCIQDSDVVIQPTDFSWSAKEELGHIDSNSSDPETSKNGDLYLDHNRGVPCCGSAVWPVEMKCLQILLKKMTEIQTCHLL</sequence>
<evidence type="ECO:0000256" key="1">
    <source>
        <dbReference type="ARBA" id="ARBA00004123"/>
    </source>
</evidence>
<reference evidence="6" key="1">
    <citation type="journal article" date="2023" name="Plant J.">
        <title>Genome sequences and population genomics provide insights into the demographic history, inbreeding, and mutation load of two 'living fossil' tree species of Dipteronia.</title>
        <authorList>
            <person name="Feng Y."/>
            <person name="Comes H.P."/>
            <person name="Chen J."/>
            <person name="Zhu S."/>
            <person name="Lu R."/>
            <person name="Zhang X."/>
            <person name="Li P."/>
            <person name="Qiu J."/>
            <person name="Olsen K.M."/>
            <person name="Qiu Y."/>
        </authorList>
    </citation>
    <scope>NUCLEOTIDE SEQUENCE</scope>
    <source>
        <strain evidence="6">KIB01</strain>
    </source>
</reference>
<dbReference type="AlphaFoldDB" id="A0AAD9XUL6"/>
<evidence type="ECO:0000313" key="6">
    <source>
        <dbReference type="EMBL" id="KAK2666079.1"/>
    </source>
</evidence>
<protein>
    <recommendedName>
        <fullName evidence="5">Pre-mRNA polyadenylation factor Fip1 domain-containing protein</fullName>
    </recommendedName>
</protein>
<proteinExistence type="inferred from homology"/>
<dbReference type="Proteomes" id="UP001280121">
    <property type="component" value="Unassembled WGS sequence"/>
</dbReference>
<evidence type="ECO:0000256" key="2">
    <source>
        <dbReference type="ARBA" id="ARBA00007459"/>
    </source>
</evidence>
<keyword evidence="4" id="KW-0539">Nucleus</keyword>
<dbReference type="GO" id="GO:0005634">
    <property type="term" value="C:nucleus"/>
    <property type="evidence" value="ECO:0007669"/>
    <property type="project" value="UniProtKB-SubCell"/>
</dbReference>
<keyword evidence="7" id="KW-1185">Reference proteome</keyword>
<evidence type="ECO:0000256" key="3">
    <source>
        <dbReference type="ARBA" id="ARBA00022664"/>
    </source>
</evidence>
<name>A0AAD9XUL6_9ROSI</name>
<dbReference type="PANTHER" id="PTHR36884">
    <property type="entry name" value="FIP1[III]-LIKE PROTEIN"/>
    <property type="match status" value="1"/>
</dbReference>
<organism evidence="6 7">
    <name type="scientific">Dipteronia dyeriana</name>
    <dbReference type="NCBI Taxonomy" id="168575"/>
    <lineage>
        <taxon>Eukaryota</taxon>
        <taxon>Viridiplantae</taxon>
        <taxon>Streptophyta</taxon>
        <taxon>Embryophyta</taxon>
        <taxon>Tracheophyta</taxon>
        <taxon>Spermatophyta</taxon>
        <taxon>Magnoliopsida</taxon>
        <taxon>eudicotyledons</taxon>
        <taxon>Gunneridae</taxon>
        <taxon>Pentapetalae</taxon>
        <taxon>rosids</taxon>
        <taxon>malvids</taxon>
        <taxon>Sapindales</taxon>
        <taxon>Sapindaceae</taxon>
        <taxon>Hippocastanoideae</taxon>
        <taxon>Acereae</taxon>
        <taxon>Dipteronia</taxon>
    </lineage>
</organism>
<comment type="similarity">
    <text evidence="2">Belongs to the FIP1 family.</text>
</comment>
<dbReference type="InterPro" id="IPR044976">
    <property type="entry name" value="FIPS5/FIPS3-like"/>
</dbReference>
<comment type="subcellular location">
    <subcellularLocation>
        <location evidence="1">Nucleus</location>
    </subcellularLocation>
</comment>
<gene>
    <name evidence="6" type="ORF">Ddye_004653</name>
</gene>
<evidence type="ECO:0000259" key="5">
    <source>
        <dbReference type="Pfam" id="PF05182"/>
    </source>
</evidence>
<evidence type="ECO:0000313" key="7">
    <source>
        <dbReference type="Proteomes" id="UP001280121"/>
    </source>
</evidence>
<feature type="domain" description="Pre-mRNA polyadenylation factor Fip1" evidence="5">
    <location>
        <begin position="13"/>
        <end position="38"/>
    </location>
</feature>
<dbReference type="Pfam" id="PF05182">
    <property type="entry name" value="Fip1"/>
    <property type="match status" value="1"/>
</dbReference>
<keyword evidence="3" id="KW-0507">mRNA processing</keyword>
<comment type="caution">
    <text evidence="6">The sequence shown here is derived from an EMBL/GenBank/DDBJ whole genome shotgun (WGS) entry which is preliminary data.</text>
</comment>
<dbReference type="GO" id="GO:0006397">
    <property type="term" value="P:mRNA processing"/>
    <property type="evidence" value="ECO:0007669"/>
    <property type="project" value="UniProtKB-KW"/>
</dbReference>
<accession>A0AAD9XUL6</accession>
<dbReference type="InterPro" id="IPR007854">
    <property type="entry name" value="Fip1_dom"/>
</dbReference>
<dbReference type="EMBL" id="JANJYI010000001">
    <property type="protein sequence ID" value="KAK2666079.1"/>
    <property type="molecule type" value="Genomic_DNA"/>
</dbReference>
<dbReference type="PANTHER" id="PTHR36884:SF4">
    <property type="entry name" value="FIP1[III]-LIKE PROTEIN"/>
    <property type="match status" value="1"/>
</dbReference>
<evidence type="ECO:0000256" key="4">
    <source>
        <dbReference type="ARBA" id="ARBA00023242"/>
    </source>
</evidence>